<gene>
    <name evidence="1" type="ORF">P691DRAFT_151650</name>
</gene>
<dbReference type="Proteomes" id="UP000807342">
    <property type="component" value="Unassembled WGS sequence"/>
</dbReference>
<dbReference type="OrthoDB" id="5422579at2759"/>
<evidence type="ECO:0000313" key="2">
    <source>
        <dbReference type="Proteomes" id="UP000807342"/>
    </source>
</evidence>
<dbReference type="AlphaFoldDB" id="A0A9P5XCY9"/>
<name>A0A9P5XCY9_9AGAR</name>
<evidence type="ECO:0000313" key="1">
    <source>
        <dbReference type="EMBL" id="KAF9447001.1"/>
    </source>
</evidence>
<dbReference type="EMBL" id="MU151220">
    <property type="protein sequence ID" value="KAF9447001.1"/>
    <property type="molecule type" value="Genomic_DNA"/>
</dbReference>
<keyword evidence="2" id="KW-1185">Reference proteome</keyword>
<accession>A0A9P5XCY9</accession>
<proteinExistence type="predicted"/>
<organism evidence="1 2">
    <name type="scientific">Macrolepiota fuliginosa MF-IS2</name>
    <dbReference type="NCBI Taxonomy" id="1400762"/>
    <lineage>
        <taxon>Eukaryota</taxon>
        <taxon>Fungi</taxon>
        <taxon>Dikarya</taxon>
        <taxon>Basidiomycota</taxon>
        <taxon>Agaricomycotina</taxon>
        <taxon>Agaricomycetes</taxon>
        <taxon>Agaricomycetidae</taxon>
        <taxon>Agaricales</taxon>
        <taxon>Agaricineae</taxon>
        <taxon>Agaricaceae</taxon>
        <taxon>Macrolepiota</taxon>
    </lineage>
</organism>
<protein>
    <submittedName>
        <fullName evidence="1">Uncharacterized protein</fullName>
    </submittedName>
</protein>
<sequence length="185" mass="21273">MDGWGFGVLRFLRFPKLEHFGFLVQNDNVLISHLLDFLTALPPTLETVEFHFSTGLTALQLPAVFECVPQVTRLIFVSRIPVNLLDPFITLQNSSLLPMLRVFKYVYPGSTTYKPPKVAASSFLRLMEERKESGVKRFCFELVQVEMRWAPDVRRSLRLLVEQGFELEIVEESVPVDWLGNRVGE</sequence>
<reference evidence="1" key="1">
    <citation type="submission" date="2020-11" db="EMBL/GenBank/DDBJ databases">
        <authorList>
            <consortium name="DOE Joint Genome Institute"/>
            <person name="Ahrendt S."/>
            <person name="Riley R."/>
            <person name="Andreopoulos W."/>
            <person name="Labutti K."/>
            <person name="Pangilinan J."/>
            <person name="Ruiz-Duenas F.J."/>
            <person name="Barrasa J.M."/>
            <person name="Sanchez-Garcia M."/>
            <person name="Camarero S."/>
            <person name="Miyauchi S."/>
            <person name="Serrano A."/>
            <person name="Linde D."/>
            <person name="Babiker R."/>
            <person name="Drula E."/>
            <person name="Ayuso-Fernandez I."/>
            <person name="Pacheco R."/>
            <person name="Padilla G."/>
            <person name="Ferreira P."/>
            <person name="Barriuso J."/>
            <person name="Kellner H."/>
            <person name="Castanera R."/>
            <person name="Alfaro M."/>
            <person name="Ramirez L."/>
            <person name="Pisabarro A.G."/>
            <person name="Kuo A."/>
            <person name="Tritt A."/>
            <person name="Lipzen A."/>
            <person name="He G."/>
            <person name="Yan M."/>
            <person name="Ng V."/>
            <person name="Cullen D."/>
            <person name="Martin F."/>
            <person name="Rosso M.-N."/>
            <person name="Henrissat B."/>
            <person name="Hibbett D."/>
            <person name="Martinez A.T."/>
            <person name="Grigoriev I.V."/>
        </authorList>
    </citation>
    <scope>NUCLEOTIDE SEQUENCE</scope>
    <source>
        <strain evidence="1">MF-IS2</strain>
    </source>
</reference>
<comment type="caution">
    <text evidence="1">The sequence shown here is derived from an EMBL/GenBank/DDBJ whole genome shotgun (WGS) entry which is preliminary data.</text>
</comment>